<evidence type="ECO:0000256" key="1">
    <source>
        <dbReference type="SAM" id="Coils"/>
    </source>
</evidence>
<proteinExistence type="predicted"/>
<dbReference type="EMBL" id="FOKK01000009">
    <property type="protein sequence ID" value="SFB39792.1"/>
    <property type="molecule type" value="Genomic_DNA"/>
</dbReference>
<dbReference type="Proteomes" id="UP000198790">
    <property type="component" value="Unassembled WGS sequence"/>
</dbReference>
<dbReference type="OrthoDB" id="1154025at2"/>
<evidence type="ECO:0000256" key="2">
    <source>
        <dbReference type="SAM" id="SignalP"/>
    </source>
</evidence>
<dbReference type="AlphaFoldDB" id="A0A1I1AQM2"/>
<sequence>MKLLLLLLTFLSCSLVSMAQDTRDLGSVDIAGNKGYVLSASTKNGKFNYKIYDQKNPEVEVGSFSLVNNNSSNFIELMKQIVVEKKLTTILEADLEKYYFYFSKQNIFQVENEEGGKAMEMIFGGSMTVYGYNHSYFEAIKKKDIFYLINELFPDQVVEDDFISDPFGFDYKSLNPDIETIIFDESFIAKVNKTSNIKPRALRYETLYKAINNQYYSAYSNQVYKKLENYPDQYAIDNITSEISILNETKGRLVNDNSTFYTEILRLENKINEYENNIKSYKAKLPSSLENYELENLTYNTETLEEIEEIKRLKNKIDNYHESLPIPRSDNVIIISANEENTLRNIIDKLKAINTKLESYSLSLSSIQSEKNNINHTNDTLTQKKEFLTNSEQEIESVNQIIINKNKDLDNLKSIKYKEVSKQLDQLIKTNKHQFSPVSIQLEINRGYLENIIVNGTSSVFEHKTIIDKDPTRKLPIYHLKFINDFPIGISAKKDIERIGNYKLYARYENGMHFELKLGDLTSIITEQLELDRKDYSPKDGSYSFNLPDENKQVFKKADSKEILQIKVFTDFVGISEENPNGLIQLEIDKEIPLLTKRIQRPYVWIPFRWLVINQSNVGVFNFFKPQFIYSKIENNNKYLQVKSFTSGTGEDEVTEYGVSSLQLKQFEIFSIGADFNLFLYDIPNGKSTFLLNTGFRFGRTDLASNEEEPEVNDFPRSFTNTIQPSLEALWRINGDERFGIEFSYGLNWLLSDELFFTQKGNTDGYNDFSSFNASKENNGLQRFTLLAYLNVQKESTGRLFFRYRFNSELDDFKNNYAQLQLGYTTYLTRANN</sequence>
<name>A0A1I1AQM2_9BACT</name>
<keyword evidence="4" id="KW-1185">Reference proteome</keyword>
<evidence type="ECO:0000313" key="4">
    <source>
        <dbReference type="Proteomes" id="UP000198790"/>
    </source>
</evidence>
<accession>A0A1I1AQM2</accession>
<gene>
    <name evidence="3" type="ORF">SAMN04489723_10912</name>
</gene>
<organism evidence="3 4">
    <name type="scientific">Algoriphagus aquimarinus</name>
    <dbReference type="NCBI Taxonomy" id="237018"/>
    <lineage>
        <taxon>Bacteria</taxon>
        <taxon>Pseudomonadati</taxon>
        <taxon>Bacteroidota</taxon>
        <taxon>Cytophagia</taxon>
        <taxon>Cytophagales</taxon>
        <taxon>Cyclobacteriaceae</taxon>
        <taxon>Algoriphagus</taxon>
    </lineage>
</organism>
<reference evidence="3 4" key="1">
    <citation type="submission" date="2016-10" db="EMBL/GenBank/DDBJ databases">
        <authorList>
            <person name="de Groot N.N."/>
        </authorList>
    </citation>
    <scope>NUCLEOTIDE SEQUENCE [LARGE SCALE GENOMIC DNA]</scope>
    <source>
        <strain evidence="3 4">DSM 23399</strain>
    </source>
</reference>
<feature type="chain" id="PRO_5011531965" evidence="2">
    <location>
        <begin position="20"/>
        <end position="833"/>
    </location>
</feature>
<feature type="coiled-coil region" evidence="1">
    <location>
        <begin position="257"/>
        <end position="291"/>
    </location>
</feature>
<dbReference type="RefSeq" id="WP_139229093.1">
    <property type="nucleotide sequence ID" value="NZ_FOKK01000009.1"/>
</dbReference>
<dbReference type="STRING" id="237018.SAMN04489723_10912"/>
<keyword evidence="2" id="KW-0732">Signal</keyword>
<feature type="signal peptide" evidence="2">
    <location>
        <begin position="1"/>
        <end position="19"/>
    </location>
</feature>
<evidence type="ECO:0000313" key="3">
    <source>
        <dbReference type="EMBL" id="SFB39792.1"/>
    </source>
</evidence>
<keyword evidence="1" id="KW-0175">Coiled coil</keyword>
<protein>
    <submittedName>
        <fullName evidence="3">Uncharacterized protein</fullName>
    </submittedName>
</protein>